<comment type="caution">
    <text evidence="2">The sequence shown here is derived from an EMBL/GenBank/DDBJ whole genome shotgun (WGS) entry which is preliminary data.</text>
</comment>
<reference evidence="3" key="1">
    <citation type="journal article" date="2019" name="Int. J. Syst. Evol. Microbiol.">
        <title>The Global Catalogue of Microorganisms (GCM) 10K type strain sequencing project: providing services to taxonomists for standard genome sequencing and annotation.</title>
        <authorList>
            <consortium name="The Broad Institute Genomics Platform"/>
            <consortium name="The Broad Institute Genome Sequencing Center for Infectious Disease"/>
            <person name="Wu L."/>
            <person name="Ma J."/>
        </authorList>
    </citation>
    <scope>NUCLEOTIDE SEQUENCE [LARGE SCALE GENOMIC DNA]</scope>
    <source>
        <strain evidence="3">KCTC 42282</strain>
    </source>
</reference>
<name>A0ABV7UJJ2_9HYPH</name>
<evidence type="ECO:0000313" key="3">
    <source>
        <dbReference type="Proteomes" id="UP001595704"/>
    </source>
</evidence>
<sequence>MAVDQIKFSENITQSAGALHDTRQTPPSSEGRAGKSKREASDVDHGRRLSQAMARVNALAQQAWVGPVATLRQALDWRAGKLAENIFPENALNSTANPGLTCLPEGFVPNCSSAVAGLAPHSLPSGAKDLAGPLRDPDSPARGKVAYQDIL</sequence>
<proteinExistence type="predicted"/>
<evidence type="ECO:0000313" key="2">
    <source>
        <dbReference type="EMBL" id="MFC3638678.1"/>
    </source>
</evidence>
<dbReference type="RefSeq" id="WP_191319070.1">
    <property type="nucleotide sequence ID" value="NZ_BNCG01000006.1"/>
</dbReference>
<evidence type="ECO:0000256" key="1">
    <source>
        <dbReference type="SAM" id="MobiDB-lite"/>
    </source>
</evidence>
<keyword evidence="3" id="KW-1185">Reference proteome</keyword>
<gene>
    <name evidence="2" type="ORF">ACFONL_15130</name>
</gene>
<dbReference type="EMBL" id="JBHRYC010000077">
    <property type="protein sequence ID" value="MFC3638678.1"/>
    <property type="molecule type" value="Genomic_DNA"/>
</dbReference>
<dbReference type="Proteomes" id="UP001595704">
    <property type="component" value="Unassembled WGS sequence"/>
</dbReference>
<protein>
    <submittedName>
        <fullName evidence="2">Uncharacterized protein</fullName>
    </submittedName>
</protein>
<feature type="region of interest" description="Disordered" evidence="1">
    <location>
        <begin position="13"/>
        <end position="48"/>
    </location>
</feature>
<organism evidence="2 3">
    <name type="scientific">Camelimonas fluminis</name>
    <dbReference type="NCBI Taxonomy" id="1576911"/>
    <lineage>
        <taxon>Bacteria</taxon>
        <taxon>Pseudomonadati</taxon>
        <taxon>Pseudomonadota</taxon>
        <taxon>Alphaproteobacteria</taxon>
        <taxon>Hyphomicrobiales</taxon>
        <taxon>Chelatococcaceae</taxon>
        <taxon>Camelimonas</taxon>
    </lineage>
</organism>
<accession>A0ABV7UJJ2</accession>
<feature type="compositionally biased region" description="Basic and acidic residues" evidence="1">
    <location>
        <begin position="32"/>
        <end position="47"/>
    </location>
</feature>